<keyword evidence="3" id="KW-1185">Reference proteome</keyword>
<dbReference type="PANTHER" id="PTHR43317">
    <property type="entry name" value="THERMOSPERMINE SYNTHASE ACAULIS5"/>
    <property type="match status" value="1"/>
</dbReference>
<keyword evidence="1" id="KW-0620">Polyamine biosynthesis</keyword>
<name>A0A7R7DVY6_9ACTN</name>
<organism evidence="2 3">
    <name type="scientific">Actinocatenispora thailandica</name>
    <dbReference type="NCBI Taxonomy" id="227318"/>
    <lineage>
        <taxon>Bacteria</taxon>
        <taxon>Bacillati</taxon>
        <taxon>Actinomycetota</taxon>
        <taxon>Actinomycetes</taxon>
        <taxon>Micromonosporales</taxon>
        <taxon>Micromonosporaceae</taxon>
        <taxon>Actinocatenispora</taxon>
    </lineage>
</organism>
<dbReference type="GO" id="GO:0006596">
    <property type="term" value="P:polyamine biosynthetic process"/>
    <property type="evidence" value="ECO:0007669"/>
    <property type="project" value="UniProtKB-KW"/>
</dbReference>
<dbReference type="RefSeq" id="WP_203964728.1">
    <property type="nucleotide sequence ID" value="NZ_AP023355.1"/>
</dbReference>
<dbReference type="EMBL" id="AP023355">
    <property type="protein sequence ID" value="BCJ38739.1"/>
    <property type="molecule type" value="Genomic_DNA"/>
</dbReference>
<dbReference type="AlphaFoldDB" id="A0A7R7DVY6"/>
<dbReference type="Gene3D" id="3.40.50.150">
    <property type="entry name" value="Vaccinia Virus protein VP39"/>
    <property type="match status" value="1"/>
</dbReference>
<dbReference type="InterPro" id="IPR029063">
    <property type="entry name" value="SAM-dependent_MTases_sf"/>
</dbReference>
<dbReference type="PANTHER" id="PTHR43317:SF3">
    <property type="entry name" value="BLR2883 PROTEIN"/>
    <property type="match status" value="1"/>
</dbReference>
<dbReference type="Proteomes" id="UP000611640">
    <property type="component" value="Chromosome"/>
</dbReference>
<accession>A0A7R7DVY6</accession>
<reference evidence="2 3" key="1">
    <citation type="submission" date="2020-08" db="EMBL/GenBank/DDBJ databases">
        <title>Whole genome shotgun sequence of Actinocatenispora thailandica NBRC 105041.</title>
        <authorList>
            <person name="Komaki H."/>
            <person name="Tamura T."/>
        </authorList>
    </citation>
    <scope>NUCLEOTIDE SEQUENCE [LARGE SCALE GENOMIC DNA]</scope>
    <source>
        <strain evidence="2 3">NBRC 105041</strain>
    </source>
</reference>
<sequence length="218" mass="23735">METIERRDTPRGELVLRRDEQADRYEIISNGTFLMDTSDGRSERLLVTEALAAGEPPRRLLIGGLGVGFSLAQAVADERLTEITVLEREPVVVEWQRAHLSRFSGDALADPRVTVVVDDLVRWLHAEAPADRYDAVCLDIDNGPQWTVVPGNAALYDVAGLTAVRATLAPGGTLAVWSAAAVPAFEATLGGLFHDVRVLPVEVSRGEPDVVYLARRGR</sequence>
<evidence type="ECO:0000313" key="3">
    <source>
        <dbReference type="Proteomes" id="UP000611640"/>
    </source>
</evidence>
<evidence type="ECO:0000256" key="1">
    <source>
        <dbReference type="ARBA" id="ARBA00023115"/>
    </source>
</evidence>
<protein>
    <submittedName>
        <fullName evidence="2">Spermidine synthase</fullName>
    </submittedName>
</protein>
<dbReference type="Pfam" id="PF01564">
    <property type="entry name" value="Spermine_synth"/>
    <property type="match status" value="1"/>
</dbReference>
<evidence type="ECO:0000313" key="2">
    <source>
        <dbReference type="EMBL" id="BCJ38739.1"/>
    </source>
</evidence>
<dbReference type="KEGG" id="atl:Athai_62420"/>
<proteinExistence type="predicted"/>
<dbReference type="SUPFAM" id="SSF53335">
    <property type="entry name" value="S-adenosyl-L-methionine-dependent methyltransferases"/>
    <property type="match status" value="1"/>
</dbReference>
<gene>
    <name evidence="2" type="ORF">Athai_62420</name>
</gene>